<evidence type="ECO:0000256" key="1">
    <source>
        <dbReference type="SAM" id="Phobius"/>
    </source>
</evidence>
<feature type="transmembrane region" description="Helical" evidence="1">
    <location>
        <begin position="87"/>
        <end position="109"/>
    </location>
</feature>
<accession>A0ABM8EQW3</accession>
<keyword evidence="3" id="KW-1185">Reference proteome</keyword>
<gene>
    <name evidence="2" type="ORF">GURASL_37970</name>
</gene>
<reference evidence="2 3" key="1">
    <citation type="submission" date="2022-12" db="EMBL/GenBank/DDBJ databases">
        <title>Polyphasic characterization of Geotalea uranireducens NIT-SL11 newly isolated from a complex of sewage sludge and microbially reduced graphene oxide.</title>
        <authorList>
            <person name="Xie L."/>
            <person name="Yoshida N."/>
            <person name="Meng L."/>
        </authorList>
    </citation>
    <scope>NUCLEOTIDE SEQUENCE [LARGE SCALE GENOMIC DNA]</scope>
    <source>
        <strain evidence="2 3">NIT-SL11</strain>
    </source>
</reference>
<evidence type="ECO:0008006" key="4">
    <source>
        <dbReference type="Google" id="ProtNLM"/>
    </source>
</evidence>
<organism evidence="2 3">
    <name type="scientific">Geotalea uraniireducens</name>
    <dbReference type="NCBI Taxonomy" id="351604"/>
    <lineage>
        <taxon>Bacteria</taxon>
        <taxon>Pseudomonadati</taxon>
        <taxon>Thermodesulfobacteriota</taxon>
        <taxon>Desulfuromonadia</taxon>
        <taxon>Geobacterales</taxon>
        <taxon>Geobacteraceae</taxon>
        <taxon>Geotalea</taxon>
    </lineage>
</organism>
<dbReference type="PROSITE" id="PS51257">
    <property type="entry name" value="PROKAR_LIPOPROTEIN"/>
    <property type="match status" value="1"/>
</dbReference>
<dbReference type="RefSeq" id="WP_282000961.1">
    <property type="nucleotide sequence ID" value="NZ_AP027151.1"/>
</dbReference>
<sequence>MQLFVKAMASLAVIVACSQIGKRYPTLGGLIATMPLISLLVLLWLWSDQPGDYRLMTEYTKGVLWGIIPTILFFVVAHLLFRRHLPLSLVLAASFGVWLAGAAVHHYFLR</sequence>
<keyword evidence="1" id="KW-1133">Transmembrane helix</keyword>
<feature type="transmembrane region" description="Helical" evidence="1">
    <location>
        <begin position="59"/>
        <end position="81"/>
    </location>
</feature>
<evidence type="ECO:0000313" key="3">
    <source>
        <dbReference type="Proteomes" id="UP001317705"/>
    </source>
</evidence>
<keyword evidence="1" id="KW-0472">Membrane</keyword>
<dbReference type="EMBL" id="AP027151">
    <property type="protein sequence ID" value="BDV44874.1"/>
    <property type="molecule type" value="Genomic_DNA"/>
</dbReference>
<protein>
    <recommendedName>
        <fullName evidence="4">DUF3147 family protein</fullName>
    </recommendedName>
</protein>
<feature type="transmembrane region" description="Helical" evidence="1">
    <location>
        <begin position="28"/>
        <end position="47"/>
    </location>
</feature>
<evidence type="ECO:0000313" key="2">
    <source>
        <dbReference type="EMBL" id="BDV44874.1"/>
    </source>
</evidence>
<name>A0ABM8EQW3_9BACT</name>
<proteinExistence type="predicted"/>
<dbReference type="Proteomes" id="UP001317705">
    <property type="component" value="Chromosome"/>
</dbReference>
<dbReference type="NCBIfam" id="NF006752">
    <property type="entry name" value="PRK09272.1-5"/>
    <property type="match status" value="1"/>
</dbReference>
<keyword evidence="1" id="KW-0812">Transmembrane</keyword>